<feature type="domain" description="HECT" evidence="7">
    <location>
        <begin position="578"/>
        <end position="859"/>
    </location>
</feature>
<dbReference type="EC" id="2.3.2.26" evidence="2"/>
<dbReference type="Pfam" id="PF16558">
    <property type="entry name" value="AZUL"/>
    <property type="match status" value="1"/>
</dbReference>
<dbReference type="InterPro" id="IPR042556">
    <property type="entry name" value="AZUL_sf"/>
</dbReference>
<dbReference type="Pfam" id="PF00632">
    <property type="entry name" value="HECT"/>
    <property type="match status" value="1"/>
</dbReference>
<sequence length="859" mass="97505">MNNEDLIQSVSGDEAAGALQSTCSDTNIQDGMKRAAAKQLIEAYYFQLTDGCGDQHCTNTNCASSTNFALKDKDRNVLAVMSIDLFKNKAQLCENERNKIARNEIPSPMKQDSPSQNSGPSKVTVGQALQLTRTPPIPGPSTSKSSGGATPKMKPSTPTEPKETPYLDEEKLHAILKPCTDTNDWSPLIKCIGSVFYSPESLIKSFQKKSTNNLIKAILQHDSDDNMDTNDDFIDIHKVKTVNLEDRDEINVDIESLQRCFEMLMDTPDLPFQNALINAIVSLSKDIVINFKFTRNLERKENYLNIFVIIMEIPLLHSPEFIDSAYPEFCKALGCMPLSGQVKLARYWSKFSADRLRNMVLSLQQLLTVKLIDGESKYSRAFQVNDDECITGPVRVMKILYYASLYGGQRDSRKILDEERKILEAESEMQNEMLGGAGAMGVEREGKEVRPVRDDPLAKELDISHADCPSPLVPFEDFINDTLNETVSMEMDYKYKLDSEETPMKFSFFNHSFVLNMPSKQMGLYMDNRVQMYKERRSSVIQTIVHGMPTMPYLRIRVSRNRIIDDALVALEMVAMENPSDLRKQLFVEFDGEQGVDEGGVSKEFFQLIVEEIFNVDFGMFTYNPDTRQFWFNPMSFENEGQFTLCGIVLGLAIYNSTIVDVHFPSVVYRKLVGKLGTFQDLKGVDPTLARTLQDLLDYEGTDMEDVFMQTFQISYLDVFGSTITHSLKDAGETIPVNQLNKQEFVDMYADFILNKSIEKQFRAFRRGFSMVTNESPLRALFRPEEIEMLICGSEDYDFNALEDACEYDGGFDKKSQTIRLPTAHTCFNVLLLPDYLNKEKLQERLLKAITYSKGFGML</sequence>
<keyword evidence="9" id="KW-1185">Reference proteome</keyword>
<dbReference type="InterPro" id="IPR000569">
    <property type="entry name" value="HECT_dom"/>
</dbReference>
<protein>
    <recommendedName>
        <fullName evidence="2">HECT-type E3 ubiquitin transferase</fullName>
        <ecNumber evidence="2">2.3.2.26</ecNumber>
    </recommendedName>
</protein>
<evidence type="ECO:0000259" key="7">
    <source>
        <dbReference type="PROSITE" id="PS50237"/>
    </source>
</evidence>
<dbReference type="SMART" id="SM00119">
    <property type="entry name" value="HECTc"/>
    <property type="match status" value="1"/>
</dbReference>
<evidence type="ECO:0000256" key="3">
    <source>
        <dbReference type="ARBA" id="ARBA00022679"/>
    </source>
</evidence>
<dbReference type="EMBL" id="CP111014">
    <property type="protein sequence ID" value="WAR00012.1"/>
    <property type="molecule type" value="Genomic_DNA"/>
</dbReference>
<keyword evidence="3" id="KW-0808">Transferase</keyword>
<evidence type="ECO:0000313" key="9">
    <source>
        <dbReference type="Proteomes" id="UP001164746"/>
    </source>
</evidence>
<proteinExistence type="predicted"/>
<reference evidence="8" key="1">
    <citation type="submission" date="2022-11" db="EMBL/GenBank/DDBJ databases">
        <title>Centuries of genome instability and evolution in soft-shell clam transmissible cancer (bioRxiv).</title>
        <authorList>
            <person name="Hart S.F.M."/>
            <person name="Yonemitsu M.A."/>
            <person name="Giersch R.M."/>
            <person name="Beal B.F."/>
            <person name="Arriagada G."/>
            <person name="Davis B.W."/>
            <person name="Ostrander E.A."/>
            <person name="Goff S.P."/>
            <person name="Metzger M.J."/>
        </authorList>
    </citation>
    <scope>NUCLEOTIDE SEQUENCE</scope>
    <source>
        <strain evidence="8">MELC-2E11</strain>
        <tissue evidence="8">Siphon/mantle</tissue>
    </source>
</reference>
<dbReference type="PANTHER" id="PTHR45700:SF8">
    <property type="entry name" value="HECT-TYPE E3 UBIQUITIN TRANSFERASE"/>
    <property type="match status" value="1"/>
</dbReference>
<dbReference type="Gene3D" id="6.10.130.10">
    <property type="entry name" value="Ubiquitin-protein ligase E3A, N-terminal zinc-binding domain (AZUL)"/>
    <property type="match status" value="1"/>
</dbReference>
<dbReference type="InterPro" id="IPR044611">
    <property type="entry name" value="E3A/B/C-like"/>
</dbReference>
<comment type="catalytic activity">
    <reaction evidence="1">
        <text>S-ubiquitinyl-[E2 ubiquitin-conjugating enzyme]-L-cysteine + [acceptor protein]-L-lysine = [E2 ubiquitin-conjugating enzyme]-L-cysteine + N(6)-ubiquitinyl-[acceptor protein]-L-lysine.</text>
        <dbReference type="EC" id="2.3.2.26"/>
    </reaction>
</comment>
<feature type="active site" description="Glycyl thioester intermediate" evidence="5">
    <location>
        <position position="827"/>
    </location>
</feature>
<dbReference type="PIRSF" id="PIRSF037201">
    <property type="entry name" value="Ubiquitin-protein_ligase_E6-AP"/>
    <property type="match status" value="1"/>
</dbReference>
<evidence type="ECO:0000256" key="4">
    <source>
        <dbReference type="ARBA" id="ARBA00022786"/>
    </source>
</evidence>
<dbReference type="SUPFAM" id="SSF56204">
    <property type="entry name" value="Hect, E3 ligase catalytic domain"/>
    <property type="match status" value="1"/>
</dbReference>
<dbReference type="InterPro" id="IPR032353">
    <property type="entry name" value="AZUL"/>
</dbReference>
<dbReference type="Gene3D" id="3.30.2410.10">
    <property type="entry name" value="Hect, E3 ligase catalytic domain"/>
    <property type="match status" value="1"/>
</dbReference>
<evidence type="ECO:0000256" key="6">
    <source>
        <dbReference type="SAM" id="MobiDB-lite"/>
    </source>
</evidence>
<dbReference type="Gene3D" id="3.90.1750.10">
    <property type="entry name" value="Hect, E3 ligase catalytic domains"/>
    <property type="match status" value="1"/>
</dbReference>
<evidence type="ECO:0000313" key="8">
    <source>
        <dbReference type="EMBL" id="WAR00012.1"/>
    </source>
</evidence>
<keyword evidence="4 5" id="KW-0833">Ubl conjugation pathway</keyword>
<dbReference type="Gene3D" id="3.30.2160.10">
    <property type="entry name" value="Hect, E3 ligase catalytic domain"/>
    <property type="match status" value="1"/>
</dbReference>
<dbReference type="InterPro" id="IPR035983">
    <property type="entry name" value="Hect_E3_ubiquitin_ligase"/>
</dbReference>
<dbReference type="Proteomes" id="UP001164746">
    <property type="component" value="Chromosome 3"/>
</dbReference>
<name>A0ABY7DTT4_MYAAR</name>
<evidence type="ECO:0000256" key="2">
    <source>
        <dbReference type="ARBA" id="ARBA00012485"/>
    </source>
</evidence>
<dbReference type="CDD" id="cd00078">
    <property type="entry name" value="HECTc"/>
    <property type="match status" value="1"/>
</dbReference>
<accession>A0ABY7DTT4</accession>
<feature type="compositionally biased region" description="Polar residues" evidence="6">
    <location>
        <begin position="110"/>
        <end position="121"/>
    </location>
</feature>
<feature type="compositionally biased region" description="Low complexity" evidence="6">
    <location>
        <begin position="150"/>
        <end position="159"/>
    </location>
</feature>
<organism evidence="8 9">
    <name type="scientific">Mya arenaria</name>
    <name type="common">Soft-shell clam</name>
    <dbReference type="NCBI Taxonomy" id="6604"/>
    <lineage>
        <taxon>Eukaryota</taxon>
        <taxon>Metazoa</taxon>
        <taxon>Spiralia</taxon>
        <taxon>Lophotrochozoa</taxon>
        <taxon>Mollusca</taxon>
        <taxon>Bivalvia</taxon>
        <taxon>Autobranchia</taxon>
        <taxon>Heteroconchia</taxon>
        <taxon>Euheterodonta</taxon>
        <taxon>Imparidentia</taxon>
        <taxon>Neoheterodontei</taxon>
        <taxon>Myida</taxon>
        <taxon>Myoidea</taxon>
        <taxon>Myidae</taxon>
        <taxon>Mya</taxon>
    </lineage>
</organism>
<dbReference type="InterPro" id="IPR017134">
    <property type="entry name" value="UBE3A"/>
</dbReference>
<dbReference type="PANTHER" id="PTHR45700">
    <property type="entry name" value="UBIQUITIN-PROTEIN LIGASE E3C"/>
    <property type="match status" value="1"/>
</dbReference>
<feature type="region of interest" description="Disordered" evidence="6">
    <location>
        <begin position="101"/>
        <end position="164"/>
    </location>
</feature>
<evidence type="ECO:0000256" key="5">
    <source>
        <dbReference type="PROSITE-ProRule" id="PRU00104"/>
    </source>
</evidence>
<evidence type="ECO:0000256" key="1">
    <source>
        <dbReference type="ARBA" id="ARBA00000885"/>
    </source>
</evidence>
<gene>
    <name evidence="8" type="ORF">MAR_024384</name>
</gene>
<dbReference type="PROSITE" id="PS50237">
    <property type="entry name" value="HECT"/>
    <property type="match status" value="1"/>
</dbReference>